<sequence>MITTEGATYLAGAGVKGTTPVTQWYVFPIKGNYTPTPADVAATFPTLAQESTAYEGSTRATITFGTVTAGAVDNSAAPTTLTATADETWYGVGVSSVPTKGALTGVLLHVQRFATPRAMTTGSNLQVLVELELVQPTP</sequence>
<dbReference type="OrthoDB" id="8811205at2"/>
<evidence type="ECO:0000313" key="2">
    <source>
        <dbReference type="Proteomes" id="UP000248259"/>
    </source>
</evidence>
<dbReference type="Proteomes" id="UP000248259">
    <property type="component" value="Unassembled WGS sequence"/>
</dbReference>
<dbReference type="EMBL" id="QKOE01000019">
    <property type="protein sequence ID" value="PZA14958.1"/>
    <property type="molecule type" value="Genomic_DNA"/>
</dbReference>
<name>A0A323V475_9RHOO</name>
<accession>A0A323V475</accession>
<comment type="caution">
    <text evidence="1">The sequence shown here is derived from an EMBL/GenBank/DDBJ whole genome shotgun (WGS) entry which is preliminary data.</text>
</comment>
<keyword evidence="2" id="KW-1185">Reference proteome</keyword>
<dbReference type="RefSeq" id="WP_110528427.1">
    <property type="nucleotide sequence ID" value="NZ_QKOE01000019.1"/>
</dbReference>
<evidence type="ECO:0000313" key="1">
    <source>
        <dbReference type="EMBL" id="PZA14958.1"/>
    </source>
</evidence>
<gene>
    <name evidence="1" type="ORF">DNK49_19130</name>
</gene>
<reference evidence="1 2" key="1">
    <citation type="submission" date="2018-06" db="EMBL/GenBank/DDBJ databases">
        <title>Azoarcus communis strain SWub3 genome.</title>
        <authorList>
            <person name="Zorraquino Salvo V."/>
            <person name="Toubiana D."/>
            <person name="Blumwald E."/>
        </authorList>
    </citation>
    <scope>NUCLEOTIDE SEQUENCE [LARGE SCALE GENOMIC DNA]</scope>
    <source>
        <strain evidence="1 2">SWub3</strain>
    </source>
</reference>
<protein>
    <submittedName>
        <fullName evidence="1">Uncharacterized protein</fullName>
    </submittedName>
</protein>
<proteinExistence type="predicted"/>
<dbReference type="AlphaFoldDB" id="A0A323V475"/>
<organism evidence="1 2">
    <name type="scientific">Parazoarcus communis SWub3 = DSM 12120</name>
    <dbReference type="NCBI Taxonomy" id="1121029"/>
    <lineage>
        <taxon>Bacteria</taxon>
        <taxon>Pseudomonadati</taxon>
        <taxon>Pseudomonadota</taxon>
        <taxon>Betaproteobacteria</taxon>
        <taxon>Rhodocyclales</taxon>
        <taxon>Zoogloeaceae</taxon>
        <taxon>Parazoarcus</taxon>
    </lineage>
</organism>